<dbReference type="CDD" id="cd00075">
    <property type="entry name" value="HATPase"/>
    <property type="match status" value="1"/>
</dbReference>
<dbReference type="SUPFAM" id="SSF55874">
    <property type="entry name" value="ATPase domain of HSP90 chaperone/DNA topoisomerase II/histidine kinase"/>
    <property type="match status" value="1"/>
</dbReference>
<dbReference type="Pfam" id="PF07495">
    <property type="entry name" value="Y_Y_Y"/>
    <property type="match status" value="1"/>
</dbReference>
<evidence type="ECO:0000256" key="3">
    <source>
        <dbReference type="ARBA" id="ARBA00022553"/>
    </source>
</evidence>
<keyword evidence="8" id="KW-0812">Transmembrane</keyword>
<dbReference type="SUPFAM" id="SSF47384">
    <property type="entry name" value="Homodimeric domain of signal transducing histidine kinase"/>
    <property type="match status" value="1"/>
</dbReference>
<dbReference type="Pfam" id="PF12833">
    <property type="entry name" value="HTH_18"/>
    <property type="match status" value="1"/>
</dbReference>
<dbReference type="PROSITE" id="PS01124">
    <property type="entry name" value="HTH_ARAC_FAMILY_2"/>
    <property type="match status" value="1"/>
</dbReference>
<dbReference type="SUPFAM" id="SSF46689">
    <property type="entry name" value="Homeodomain-like"/>
    <property type="match status" value="1"/>
</dbReference>
<evidence type="ECO:0000259" key="11">
    <source>
        <dbReference type="PROSITE" id="PS50110"/>
    </source>
</evidence>
<dbReference type="InterPro" id="IPR004358">
    <property type="entry name" value="Sig_transdc_His_kin-like_C"/>
</dbReference>
<evidence type="ECO:0000313" key="12">
    <source>
        <dbReference type="EMBL" id="PWK80546.1"/>
    </source>
</evidence>
<dbReference type="Pfam" id="PF00072">
    <property type="entry name" value="Response_reg"/>
    <property type="match status" value="1"/>
</dbReference>
<keyword evidence="8" id="KW-0472">Membrane</keyword>
<evidence type="ECO:0000256" key="4">
    <source>
        <dbReference type="ARBA" id="ARBA00023015"/>
    </source>
</evidence>
<dbReference type="Gene3D" id="3.30.565.10">
    <property type="entry name" value="Histidine kinase-like ATPase, C-terminal domain"/>
    <property type="match status" value="1"/>
</dbReference>
<keyword evidence="5" id="KW-0238">DNA-binding</keyword>
<dbReference type="InterPro" id="IPR011006">
    <property type="entry name" value="CheY-like_superfamily"/>
</dbReference>
<dbReference type="Pfam" id="PF07494">
    <property type="entry name" value="Reg_prop"/>
    <property type="match status" value="5"/>
</dbReference>
<dbReference type="InterPro" id="IPR003594">
    <property type="entry name" value="HATPase_dom"/>
</dbReference>
<dbReference type="GO" id="GO:0043565">
    <property type="term" value="F:sequence-specific DNA binding"/>
    <property type="evidence" value="ECO:0007669"/>
    <property type="project" value="InterPro"/>
</dbReference>
<dbReference type="InterPro" id="IPR011110">
    <property type="entry name" value="Reg_prop"/>
</dbReference>
<evidence type="ECO:0000256" key="2">
    <source>
        <dbReference type="ARBA" id="ARBA00012438"/>
    </source>
</evidence>
<keyword evidence="6" id="KW-0804">Transcription</keyword>
<dbReference type="EMBL" id="QGHA01000001">
    <property type="protein sequence ID" value="PWK80546.1"/>
    <property type="molecule type" value="Genomic_DNA"/>
</dbReference>
<feature type="domain" description="Response regulatory" evidence="11">
    <location>
        <begin position="1126"/>
        <end position="1241"/>
    </location>
</feature>
<dbReference type="InterPro" id="IPR011047">
    <property type="entry name" value="Quinoprotein_ADH-like_sf"/>
</dbReference>
<dbReference type="SUPFAM" id="SSF52172">
    <property type="entry name" value="CheY-like"/>
    <property type="match status" value="1"/>
</dbReference>
<dbReference type="Proteomes" id="UP000245678">
    <property type="component" value="Unassembled WGS sequence"/>
</dbReference>
<dbReference type="PANTHER" id="PTHR43547">
    <property type="entry name" value="TWO-COMPONENT HISTIDINE KINASE"/>
    <property type="match status" value="1"/>
</dbReference>
<dbReference type="Gene3D" id="3.40.50.2300">
    <property type="match status" value="1"/>
</dbReference>
<comment type="catalytic activity">
    <reaction evidence="1">
        <text>ATP + protein L-histidine = ADP + protein N-phospho-L-histidine.</text>
        <dbReference type="EC" id="2.7.13.3"/>
    </reaction>
</comment>
<comment type="caution">
    <text evidence="12">The sequence shown here is derived from an EMBL/GenBank/DDBJ whole genome shotgun (WGS) entry which is preliminary data.</text>
</comment>
<dbReference type="GO" id="GO:0000155">
    <property type="term" value="F:phosphorelay sensor kinase activity"/>
    <property type="evidence" value="ECO:0007669"/>
    <property type="project" value="InterPro"/>
</dbReference>
<dbReference type="SUPFAM" id="SSF50998">
    <property type="entry name" value="Quinoprotein alcohol dehydrogenase-like"/>
    <property type="match status" value="1"/>
</dbReference>
<feature type="transmembrane region" description="Helical" evidence="8">
    <location>
        <begin position="825"/>
        <end position="843"/>
    </location>
</feature>
<keyword evidence="8" id="KW-1133">Transmembrane helix</keyword>
<evidence type="ECO:0000256" key="6">
    <source>
        <dbReference type="ARBA" id="ARBA00023163"/>
    </source>
</evidence>
<dbReference type="InterPro" id="IPR036890">
    <property type="entry name" value="HATPase_C_sf"/>
</dbReference>
<reference evidence="12 13" key="1">
    <citation type="submission" date="2018-05" db="EMBL/GenBank/DDBJ databases">
        <title>Genomic Encyclopedia of Archaeal and Bacterial Type Strains, Phase II (KMG-II): from individual species to whole genera.</title>
        <authorList>
            <person name="Goeker M."/>
        </authorList>
    </citation>
    <scope>NUCLEOTIDE SEQUENCE [LARGE SCALE GENOMIC DNA]</scope>
    <source>
        <strain evidence="12 13">DSM 19975</strain>
    </source>
</reference>
<keyword evidence="3 7" id="KW-0597">Phosphoprotein</keyword>
<protein>
    <recommendedName>
        <fullName evidence="2">histidine kinase</fullName>
        <ecNumber evidence="2">2.7.13.3</ecNumber>
    </recommendedName>
</protein>
<dbReference type="Gene3D" id="2.130.10.10">
    <property type="entry name" value="YVTN repeat-like/Quinoprotein amine dehydrogenase"/>
    <property type="match status" value="2"/>
</dbReference>
<dbReference type="InterPro" id="IPR018060">
    <property type="entry name" value="HTH_AraC"/>
</dbReference>
<dbReference type="FunFam" id="2.60.40.10:FF:000791">
    <property type="entry name" value="Two-component system sensor histidine kinase/response regulator"/>
    <property type="match status" value="1"/>
</dbReference>
<name>A0A316HJ80_9SPHI</name>
<dbReference type="CDD" id="cd17574">
    <property type="entry name" value="REC_OmpR"/>
    <property type="match status" value="1"/>
</dbReference>
<dbReference type="CDD" id="cd00082">
    <property type="entry name" value="HisKA"/>
    <property type="match status" value="1"/>
</dbReference>
<dbReference type="SMART" id="SM00448">
    <property type="entry name" value="REC"/>
    <property type="match status" value="1"/>
</dbReference>
<dbReference type="Gene3D" id="1.10.287.130">
    <property type="match status" value="1"/>
</dbReference>
<dbReference type="Gene3D" id="2.60.40.10">
    <property type="entry name" value="Immunoglobulins"/>
    <property type="match status" value="1"/>
</dbReference>
<dbReference type="Pfam" id="PF02518">
    <property type="entry name" value="HATPase_c"/>
    <property type="match status" value="1"/>
</dbReference>
<evidence type="ECO:0000256" key="8">
    <source>
        <dbReference type="SAM" id="Phobius"/>
    </source>
</evidence>
<dbReference type="Gene3D" id="1.10.10.60">
    <property type="entry name" value="Homeodomain-like"/>
    <property type="match status" value="1"/>
</dbReference>
<feature type="modified residue" description="4-aspartylphosphate" evidence="7">
    <location>
        <position position="1174"/>
    </location>
</feature>
<dbReference type="InterPro" id="IPR003661">
    <property type="entry name" value="HisK_dim/P_dom"/>
</dbReference>
<evidence type="ECO:0000256" key="1">
    <source>
        <dbReference type="ARBA" id="ARBA00000085"/>
    </source>
</evidence>
<feature type="domain" description="HTH araC/xylS-type" evidence="9">
    <location>
        <begin position="1273"/>
        <end position="1372"/>
    </location>
</feature>
<dbReference type="Pfam" id="PF00512">
    <property type="entry name" value="HisKA"/>
    <property type="match status" value="1"/>
</dbReference>
<keyword evidence="12" id="KW-0808">Transferase</keyword>
<dbReference type="InterPro" id="IPR013783">
    <property type="entry name" value="Ig-like_fold"/>
</dbReference>
<organism evidence="12 13">
    <name type="scientific">Mucilaginibacter oryzae</name>
    <dbReference type="NCBI Taxonomy" id="468058"/>
    <lineage>
        <taxon>Bacteria</taxon>
        <taxon>Pseudomonadati</taxon>
        <taxon>Bacteroidota</taxon>
        <taxon>Sphingobacteriia</taxon>
        <taxon>Sphingobacteriales</taxon>
        <taxon>Sphingobacteriaceae</taxon>
        <taxon>Mucilaginibacter</taxon>
    </lineage>
</organism>
<dbReference type="PROSITE" id="PS00041">
    <property type="entry name" value="HTH_ARAC_FAMILY_1"/>
    <property type="match status" value="1"/>
</dbReference>
<keyword evidence="4" id="KW-0805">Transcription regulation</keyword>
<keyword evidence="12" id="KW-0418">Kinase</keyword>
<dbReference type="PANTHER" id="PTHR43547:SF2">
    <property type="entry name" value="HYBRID SIGNAL TRANSDUCTION HISTIDINE KINASE C"/>
    <property type="match status" value="1"/>
</dbReference>
<feature type="domain" description="Histidine kinase" evidence="10">
    <location>
        <begin position="879"/>
        <end position="1095"/>
    </location>
</feature>
<dbReference type="InterPro" id="IPR005467">
    <property type="entry name" value="His_kinase_dom"/>
</dbReference>
<gene>
    <name evidence="12" type="ORF">LX99_01015</name>
</gene>
<dbReference type="EC" id="2.7.13.3" evidence="2"/>
<evidence type="ECO:0000313" key="13">
    <source>
        <dbReference type="Proteomes" id="UP000245678"/>
    </source>
</evidence>
<evidence type="ECO:0000259" key="10">
    <source>
        <dbReference type="PROSITE" id="PS50109"/>
    </source>
</evidence>
<evidence type="ECO:0000256" key="5">
    <source>
        <dbReference type="ARBA" id="ARBA00023125"/>
    </source>
</evidence>
<keyword evidence="13" id="KW-1185">Reference proteome</keyword>
<dbReference type="PROSITE" id="PS50109">
    <property type="entry name" value="HIS_KIN"/>
    <property type="match status" value="1"/>
</dbReference>
<dbReference type="SMART" id="SM00342">
    <property type="entry name" value="HTH_ARAC"/>
    <property type="match status" value="1"/>
</dbReference>
<dbReference type="InterPro" id="IPR036097">
    <property type="entry name" value="HisK_dim/P_sf"/>
</dbReference>
<dbReference type="PRINTS" id="PR00344">
    <property type="entry name" value="BCTRLSENSOR"/>
</dbReference>
<dbReference type="SMART" id="SM00387">
    <property type="entry name" value="HATPase_c"/>
    <property type="match status" value="1"/>
</dbReference>
<dbReference type="InterPro" id="IPR011123">
    <property type="entry name" value="Y_Y_Y"/>
</dbReference>
<evidence type="ECO:0000256" key="7">
    <source>
        <dbReference type="PROSITE-ProRule" id="PRU00169"/>
    </source>
</evidence>
<feature type="transmembrane region" description="Helical" evidence="8">
    <location>
        <begin position="54"/>
        <end position="75"/>
    </location>
</feature>
<dbReference type="InterPro" id="IPR018062">
    <property type="entry name" value="HTH_AraC-typ_CS"/>
</dbReference>
<dbReference type="SMART" id="SM00388">
    <property type="entry name" value="HisKA"/>
    <property type="match status" value="1"/>
</dbReference>
<proteinExistence type="predicted"/>
<dbReference type="GO" id="GO:0003700">
    <property type="term" value="F:DNA-binding transcription factor activity"/>
    <property type="evidence" value="ECO:0007669"/>
    <property type="project" value="InterPro"/>
</dbReference>
<dbReference type="SUPFAM" id="SSF63829">
    <property type="entry name" value="Calcium-dependent phosphotriesterase"/>
    <property type="match status" value="2"/>
</dbReference>
<dbReference type="InterPro" id="IPR001789">
    <property type="entry name" value="Sig_transdc_resp-reg_receiver"/>
</dbReference>
<dbReference type="PROSITE" id="PS50110">
    <property type="entry name" value="RESPONSE_REGULATORY"/>
    <property type="match status" value="1"/>
</dbReference>
<evidence type="ECO:0000259" key="9">
    <source>
        <dbReference type="PROSITE" id="PS01124"/>
    </source>
</evidence>
<dbReference type="FunFam" id="1.10.287.130:FF:000045">
    <property type="entry name" value="Two-component system sensor histidine kinase/response regulator"/>
    <property type="match status" value="1"/>
</dbReference>
<dbReference type="InterPro" id="IPR009057">
    <property type="entry name" value="Homeodomain-like_sf"/>
</dbReference>
<sequence length="1380" mass="158102">MTYLKSTLQRKRILSPSINQIISILSRKVSFFESGETPGQIGYICFKLIILKPLYTLLLLLMVFCGICNAQPYYFRHYQVEQGLSHNTVYCVLQDKRGFLWFGTKDGLNCFDGYSFKIFRHNPTDTSSIANNMVHTLHIDKQGTLWVGTDEGLDRYNELTETFIHINKANINGVRSITSDERDNCWFVAGRSLIKYDPKTGKKTDYGFYQNFDATSVAVVNNKVWVSTTVGTINCLNQAANTFESYNVFQNTKKVTTKYIEKVYTPGNGKIFIGTNAQGFKLFDVNDHSCKDILSNNPDGTAIFVRDFVKYSDDEYWVATESGVFIYNTRKGTFVNLRKHYNDPYSISDNAVYSVWKDFEGGVWAGTYFGGVNYYPRQYTTFNKFYPGPDANSLKGNVVREICKDMYGNLWLGTEDNGLNKLSPDKKTWTHYYPGGESTISNTNIHGLLAVGNELFIGTFERGLDIMNIKTGKVERVYLAGNGANDLKSNFIICFCKTRQGLILIGTTRGVYRYNMASRDFTLIDRLPPYDFVYSIIEDHNGKIWVGTIRDGVYCYDPVNNTSYQLAYRHPIKNALNTTTVNGIFEDSNNMLWFATEGLGLWRYDPGKNTYKFYDLNTGFPSNYIFRLMEDNAKNLWISTTRGLVSLNLNNGLQKTYTKANGLLSDQFNYNSSFKDDDGTMYFGCVKGMISFNPASFKQNHFSAPVYITGFQVHNREIAVKGADSLLSQSIISTKKINLDYNQSSFSIDFAALSFPSPEMTRYKYTMKGLDKGWTDLKRNRKVYFTQLQPGHYTFVVKAADNNGNWTPYETALEINIAPPFWQSVWAYIAYGLLFLYTGYYLLRSYHRRTREKNKRIIEILENDKEKQIYNAKIEFFTNVAHEIRTPLTLIKGPMEKVIKKAEHVPEIQNNLRIMEKNTNRLLDLTNQLLDFRKTETNGFSLSFVKTDITELVADTFIRFKPMAEQKNLHYTFIHSAKSVYAYVDIEAFTKIVSNLINNAIKYGNTEVEIELEEQKESDVTFTIEIRNNGHLIPYEMREKIFEPFFRMKESEKQIGTGIGLSLSRSLAELHKGLLVLNKSMNGFNIFNLTLPIHQEKEFDLQNTPDEYEQPGLSNREENIDFMKPVILLVDDNPEILDFISDDLSDKYSVLKAHNGQEALDMIDIENIQLIISDVMMPGIDGFELCKIVKTNFDHSHVPIILLTAKNTLQSKIEGLEVGADAYIEKPFSPEHLQVQIANLLINRNKIREHFASSPLAHIKSMAYSKPDESFLDKLNGVIYKNIQNADLDVEQIANLMNMSKPTLYRKVKAISNLTINELINITRLKAAAQLLEEGDYKIYEVANMVGYSSQSHLGRNFLKQFGTTPTEYQQAKRNKIRQV</sequence>
<dbReference type="InterPro" id="IPR015943">
    <property type="entry name" value="WD40/YVTN_repeat-like_dom_sf"/>
</dbReference>
<accession>A0A316HJ80</accession>